<dbReference type="GO" id="GO:0005576">
    <property type="term" value="C:extracellular region"/>
    <property type="evidence" value="ECO:0007669"/>
    <property type="project" value="InterPro"/>
</dbReference>
<dbReference type="AlphaFoldDB" id="A0AA38IYJ7"/>
<feature type="domain" description="Chitin-binding type-2" evidence="7">
    <location>
        <begin position="20"/>
        <end position="77"/>
    </location>
</feature>
<dbReference type="SUPFAM" id="SSF57625">
    <property type="entry name" value="Invertebrate chitin-binding proteins"/>
    <property type="match status" value="1"/>
</dbReference>
<dbReference type="InterPro" id="IPR051940">
    <property type="entry name" value="Chitin_bind-dev_reg"/>
</dbReference>
<evidence type="ECO:0000256" key="4">
    <source>
        <dbReference type="ARBA" id="ARBA00023157"/>
    </source>
</evidence>
<keyword evidence="2 6" id="KW-0732">Signal</keyword>
<evidence type="ECO:0000256" key="3">
    <source>
        <dbReference type="ARBA" id="ARBA00022737"/>
    </source>
</evidence>
<dbReference type="PANTHER" id="PTHR23301:SF0">
    <property type="entry name" value="CHITIN-BINDING TYPE-2 DOMAIN-CONTAINING PROTEIN-RELATED"/>
    <property type="match status" value="1"/>
</dbReference>
<keyword evidence="4" id="KW-1015">Disulfide bond</keyword>
<protein>
    <recommendedName>
        <fullName evidence="7">Chitin-binding type-2 domain-containing protein</fullName>
    </recommendedName>
</protein>
<reference evidence="8" key="1">
    <citation type="journal article" date="2023" name="G3 (Bethesda)">
        <title>Whole genome assemblies of Zophobas morio and Tenebrio molitor.</title>
        <authorList>
            <person name="Kaur S."/>
            <person name="Stinson S.A."/>
            <person name="diCenzo G.C."/>
        </authorList>
    </citation>
    <scope>NUCLEOTIDE SEQUENCE</scope>
    <source>
        <strain evidence="8">QUZm001</strain>
    </source>
</reference>
<keyword evidence="3" id="KW-0677">Repeat</keyword>
<sequence>MYYIVLFTLAAFVAYSSQTVPHCPARDGAQPTYIPHDDCTKFYECSNGEPFLFDCPAGLHFNPDKNVCDWPQDWCNIPQISTHTLRRTLRVSARVTSGDVGRVLPALLGDLHKHWVSGQGGTTQDLPSRNLLVLRSELHKHWVSGQGG</sequence>
<evidence type="ECO:0000313" key="9">
    <source>
        <dbReference type="Proteomes" id="UP001168821"/>
    </source>
</evidence>
<dbReference type="Proteomes" id="UP001168821">
    <property type="component" value="Unassembled WGS sequence"/>
</dbReference>
<evidence type="ECO:0000313" key="8">
    <source>
        <dbReference type="EMBL" id="KAJ3661484.1"/>
    </source>
</evidence>
<feature type="chain" id="PRO_5041207783" description="Chitin-binding type-2 domain-containing protein" evidence="6">
    <location>
        <begin position="19"/>
        <end position="148"/>
    </location>
</feature>
<evidence type="ECO:0000256" key="5">
    <source>
        <dbReference type="ARBA" id="ARBA00023180"/>
    </source>
</evidence>
<keyword evidence="9" id="KW-1185">Reference proteome</keyword>
<evidence type="ECO:0000256" key="6">
    <source>
        <dbReference type="SAM" id="SignalP"/>
    </source>
</evidence>
<evidence type="ECO:0000259" key="7">
    <source>
        <dbReference type="PROSITE" id="PS50940"/>
    </source>
</evidence>
<dbReference type="InterPro" id="IPR036508">
    <property type="entry name" value="Chitin-bd_dom_sf"/>
</dbReference>
<gene>
    <name evidence="8" type="ORF">Zmor_005879</name>
</gene>
<feature type="signal peptide" evidence="6">
    <location>
        <begin position="1"/>
        <end position="18"/>
    </location>
</feature>
<evidence type="ECO:0000256" key="1">
    <source>
        <dbReference type="ARBA" id="ARBA00022669"/>
    </source>
</evidence>
<name>A0AA38IYJ7_9CUCU</name>
<organism evidence="8 9">
    <name type="scientific">Zophobas morio</name>
    <dbReference type="NCBI Taxonomy" id="2755281"/>
    <lineage>
        <taxon>Eukaryota</taxon>
        <taxon>Metazoa</taxon>
        <taxon>Ecdysozoa</taxon>
        <taxon>Arthropoda</taxon>
        <taxon>Hexapoda</taxon>
        <taxon>Insecta</taxon>
        <taxon>Pterygota</taxon>
        <taxon>Neoptera</taxon>
        <taxon>Endopterygota</taxon>
        <taxon>Coleoptera</taxon>
        <taxon>Polyphaga</taxon>
        <taxon>Cucujiformia</taxon>
        <taxon>Tenebrionidae</taxon>
        <taxon>Zophobas</taxon>
    </lineage>
</organism>
<comment type="caution">
    <text evidence="8">The sequence shown here is derived from an EMBL/GenBank/DDBJ whole genome shotgun (WGS) entry which is preliminary data.</text>
</comment>
<dbReference type="PANTHER" id="PTHR23301">
    <property type="entry name" value="CHITIN BINDING PERITROPHIN-A"/>
    <property type="match status" value="1"/>
</dbReference>
<dbReference type="PROSITE" id="PS50940">
    <property type="entry name" value="CHIT_BIND_II"/>
    <property type="match status" value="1"/>
</dbReference>
<keyword evidence="5" id="KW-0325">Glycoprotein</keyword>
<dbReference type="InterPro" id="IPR002557">
    <property type="entry name" value="Chitin-bd_dom"/>
</dbReference>
<dbReference type="GO" id="GO:0008061">
    <property type="term" value="F:chitin binding"/>
    <property type="evidence" value="ECO:0007669"/>
    <property type="project" value="UniProtKB-KW"/>
</dbReference>
<dbReference type="Gene3D" id="2.170.140.10">
    <property type="entry name" value="Chitin binding domain"/>
    <property type="match status" value="1"/>
</dbReference>
<dbReference type="Pfam" id="PF01607">
    <property type="entry name" value="CBM_14"/>
    <property type="match status" value="1"/>
</dbReference>
<keyword evidence="1" id="KW-0147">Chitin-binding</keyword>
<dbReference type="SMART" id="SM00494">
    <property type="entry name" value="ChtBD2"/>
    <property type="match status" value="1"/>
</dbReference>
<evidence type="ECO:0000256" key="2">
    <source>
        <dbReference type="ARBA" id="ARBA00022729"/>
    </source>
</evidence>
<proteinExistence type="predicted"/>
<dbReference type="EMBL" id="JALNTZ010000002">
    <property type="protein sequence ID" value="KAJ3661484.1"/>
    <property type="molecule type" value="Genomic_DNA"/>
</dbReference>
<accession>A0AA38IYJ7</accession>